<name>A0A0E9UTD5_ANGAN</name>
<dbReference type="EMBL" id="GBXM01039571">
    <property type="protein sequence ID" value="JAH69006.1"/>
    <property type="molecule type" value="Transcribed_RNA"/>
</dbReference>
<accession>A0A0E9UTD5</accession>
<proteinExistence type="predicted"/>
<sequence>MTGTTTCGSRPRHHQRLLQMTHATAERQQGAASGLKVREENGTWNLQAPPFWLKSFEKPKSLLVLYFTGDECKLCEWLACFCDFNAFCLEV</sequence>
<evidence type="ECO:0000313" key="1">
    <source>
        <dbReference type="EMBL" id="JAH69006.1"/>
    </source>
</evidence>
<organism evidence="1">
    <name type="scientific">Anguilla anguilla</name>
    <name type="common">European freshwater eel</name>
    <name type="synonym">Muraena anguilla</name>
    <dbReference type="NCBI Taxonomy" id="7936"/>
    <lineage>
        <taxon>Eukaryota</taxon>
        <taxon>Metazoa</taxon>
        <taxon>Chordata</taxon>
        <taxon>Craniata</taxon>
        <taxon>Vertebrata</taxon>
        <taxon>Euteleostomi</taxon>
        <taxon>Actinopterygii</taxon>
        <taxon>Neopterygii</taxon>
        <taxon>Teleostei</taxon>
        <taxon>Anguilliformes</taxon>
        <taxon>Anguillidae</taxon>
        <taxon>Anguilla</taxon>
    </lineage>
</organism>
<reference evidence="1" key="1">
    <citation type="submission" date="2014-11" db="EMBL/GenBank/DDBJ databases">
        <authorList>
            <person name="Amaro Gonzalez C."/>
        </authorList>
    </citation>
    <scope>NUCLEOTIDE SEQUENCE</scope>
</reference>
<reference evidence="1" key="2">
    <citation type="journal article" date="2015" name="Fish Shellfish Immunol.">
        <title>Early steps in the European eel (Anguilla anguilla)-Vibrio vulnificus interaction in the gills: Role of the RtxA13 toxin.</title>
        <authorList>
            <person name="Callol A."/>
            <person name="Pajuelo D."/>
            <person name="Ebbesson L."/>
            <person name="Teles M."/>
            <person name="MacKenzie S."/>
            <person name="Amaro C."/>
        </authorList>
    </citation>
    <scope>NUCLEOTIDE SEQUENCE</scope>
</reference>
<dbReference type="AlphaFoldDB" id="A0A0E9UTD5"/>
<protein>
    <submittedName>
        <fullName evidence="1">Uncharacterized protein</fullName>
    </submittedName>
</protein>